<name>A0A239MCD3_9ACTN</name>
<protein>
    <submittedName>
        <fullName evidence="2">Uncharacterized protein</fullName>
    </submittedName>
</protein>
<feature type="compositionally biased region" description="Low complexity" evidence="1">
    <location>
        <begin position="11"/>
        <end position="25"/>
    </location>
</feature>
<evidence type="ECO:0000313" key="3">
    <source>
        <dbReference type="Proteomes" id="UP000198280"/>
    </source>
</evidence>
<dbReference type="AlphaFoldDB" id="A0A239MCD3"/>
<accession>A0A239MCD3</accession>
<feature type="region of interest" description="Disordered" evidence="1">
    <location>
        <begin position="1"/>
        <end position="58"/>
    </location>
</feature>
<proteinExistence type="predicted"/>
<feature type="compositionally biased region" description="Pro residues" evidence="1">
    <location>
        <begin position="26"/>
        <end position="39"/>
    </location>
</feature>
<organism evidence="2 3">
    <name type="scientific">Actinacidiphila glaucinigra</name>
    <dbReference type="NCBI Taxonomy" id="235986"/>
    <lineage>
        <taxon>Bacteria</taxon>
        <taxon>Bacillati</taxon>
        <taxon>Actinomycetota</taxon>
        <taxon>Actinomycetes</taxon>
        <taxon>Kitasatosporales</taxon>
        <taxon>Streptomycetaceae</taxon>
        <taxon>Actinacidiphila</taxon>
    </lineage>
</organism>
<reference evidence="2 3" key="1">
    <citation type="submission" date="2017-06" db="EMBL/GenBank/DDBJ databases">
        <authorList>
            <person name="Kim H.J."/>
            <person name="Triplett B.A."/>
        </authorList>
    </citation>
    <scope>NUCLEOTIDE SEQUENCE [LARGE SCALE GENOMIC DNA]</scope>
    <source>
        <strain evidence="2 3">CGMCC 4.1858</strain>
    </source>
</reference>
<sequence>MDVPVPFGRFPLAAPAPEGAAARPENPSPPGTLPKPPARPSRAGREPRQTAGPLHRFP</sequence>
<dbReference type="EMBL" id="FZOF01000023">
    <property type="protein sequence ID" value="SNT39469.1"/>
    <property type="molecule type" value="Genomic_DNA"/>
</dbReference>
<evidence type="ECO:0000256" key="1">
    <source>
        <dbReference type="SAM" id="MobiDB-lite"/>
    </source>
</evidence>
<dbReference type="Proteomes" id="UP000198280">
    <property type="component" value="Unassembled WGS sequence"/>
</dbReference>
<evidence type="ECO:0000313" key="2">
    <source>
        <dbReference type="EMBL" id="SNT39469.1"/>
    </source>
</evidence>
<keyword evidence="3" id="KW-1185">Reference proteome</keyword>
<gene>
    <name evidence="2" type="ORF">SAMN05216252_12382</name>
</gene>